<dbReference type="GeneID" id="89955908"/>
<evidence type="ECO:0000256" key="1">
    <source>
        <dbReference type="SAM" id="Coils"/>
    </source>
</evidence>
<dbReference type="EMBL" id="JASEJX010000030">
    <property type="protein sequence ID" value="KAK4511017.1"/>
    <property type="molecule type" value="Genomic_DNA"/>
</dbReference>
<proteinExistence type="predicted"/>
<dbReference type="Proteomes" id="UP001304243">
    <property type="component" value="Unassembled WGS sequence"/>
</dbReference>
<keyword evidence="2" id="KW-0456">Lyase</keyword>
<evidence type="ECO:0000313" key="3">
    <source>
        <dbReference type="Proteomes" id="UP001304243"/>
    </source>
</evidence>
<evidence type="ECO:0000313" key="2">
    <source>
        <dbReference type="EMBL" id="KAK4511017.1"/>
    </source>
</evidence>
<keyword evidence="1" id="KW-0175">Coiled coil</keyword>
<feature type="coiled-coil region" evidence="1">
    <location>
        <begin position="83"/>
        <end position="110"/>
    </location>
</feature>
<gene>
    <name evidence="2" type="primary">GAD2</name>
    <name evidence="2" type="ORF">ATC70_012222</name>
</gene>
<dbReference type="AlphaFoldDB" id="A0AAN7D5T6"/>
<name>A0AAN7D5T6_9FUNG</name>
<comment type="caution">
    <text evidence="2">The sequence shown here is derived from an EMBL/GenBank/DDBJ whole genome shotgun (WGS) entry which is preliminary data.</text>
</comment>
<reference evidence="2 3" key="1">
    <citation type="submission" date="2022-11" db="EMBL/GenBank/DDBJ databases">
        <title>Mucor velutinosus strain NIH1002 WGS.</title>
        <authorList>
            <person name="Subramanian P."/>
            <person name="Mullikin J.C."/>
            <person name="Segre J.A."/>
            <person name="Zelazny A.M."/>
        </authorList>
    </citation>
    <scope>NUCLEOTIDE SEQUENCE [LARGE SCALE GENOMIC DNA]</scope>
    <source>
        <strain evidence="2 3">NIH1002</strain>
    </source>
</reference>
<dbReference type="GO" id="GO:0004351">
    <property type="term" value="F:glutamate decarboxylase activity"/>
    <property type="evidence" value="ECO:0007669"/>
    <property type="project" value="UniProtKB-EC"/>
</dbReference>
<protein>
    <submittedName>
        <fullName evidence="2">Glutamate decarboxylase 2</fullName>
        <ecNumber evidence="2">4.1.1.15</ecNumber>
    </submittedName>
</protein>
<sequence length="426" mass="48105">MQLNKTSPSILADVKTRKRILLREPTPHELLLQGLCAGTSTIEELRQSSDEAISSKSAKSRDLHKLLQLKAKLDLPSVSLETKAKAERNARSLEEKLSSIESHRKVLKKMVAEEQELIKRLDSMHTDDGDIDMDNVGVNEYSSNEQSALDFDQVKNEKALKIEALPLELSARRNMIEGRTAEIKEQQEIEQTLSQMILLSTEHHKSFLQEQMSKYRQEWEALVLEQDSPSESTSIIKRAIKPMSKSIIRRATQDSLPLLQKTARLLHSDHQGTASPNLRNVPQLSRSLYEELQPLVSTIESSASRTGVFPHVYYRALNFVQQNGEHQNQSTPHPDQLRALFPKGAPAVPSLFQPNQESKVMASILLELERHNESMALADLTQFVQDLAKERGHSEQEAIQCIYTLVGVGLVIIDRSQNDSIVKIPY</sequence>
<accession>A0AAN7D5T6</accession>
<dbReference type="EC" id="4.1.1.15" evidence="2"/>
<dbReference type="RefSeq" id="XP_064677683.1">
    <property type="nucleotide sequence ID" value="XM_064831403.1"/>
</dbReference>
<keyword evidence="3" id="KW-1185">Reference proteome</keyword>
<organism evidence="2 3">
    <name type="scientific">Mucor velutinosus</name>
    <dbReference type="NCBI Taxonomy" id="708070"/>
    <lineage>
        <taxon>Eukaryota</taxon>
        <taxon>Fungi</taxon>
        <taxon>Fungi incertae sedis</taxon>
        <taxon>Mucoromycota</taxon>
        <taxon>Mucoromycotina</taxon>
        <taxon>Mucoromycetes</taxon>
        <taxon>Mucorales</taxon>
        <taxon>Mucorineae</taxon>
        <taxon>Mucoraceae</taxon>
        <taxon>Mucor</taxon>
    </lineage>
</organism>